<dbReference type="PANTHER" id="PTHR23259">
    <property type="entry name" value="RIDDLE"/>
    <property type="match status" value="1"/>
</dbReference>
<evidence type="ECO:0000256" key="3">
    <source>
        <dbReference type="ARBA" id="ARBA00023157"/>
    </source>
</evidence>
<dbReference type="AlphaFoldDB" id="A0AAN5CIE4"/>
<gene>
    <name evidence="6" type="ORF">PMAYCL1PPCAC_15204</name>
</gene>
<reference evidence="7" key="1">
    <citation type="submission" date="2022-10" db="EMBL/GenBank/DDBJ databases">
        <title>Genome assembly of Pristionchus species.</title>
        <authorList>
            <person name="Yoshida K."/>
            <person name="Sommer R.J."/>
        </authorList>
    </citation>
    <scope>NUCLEOTIDE SEQUENCE [LARGE SCALE GENOMIC DNA]</scope>
    <source>
        <strain evidence="7">RS5460</strain>
    </source>
</reference>
<dbReference type="PANTHER" id="PTHR23259:SF70">
    <property type="entry name" value="ACCESSORY GLAND PROTEIN ACP62F-RELATED"/>
    <property type="match status" value="1"/>
</dbReference>
<evidence type="ECO:0000256" key="4">
    <source>
        <dbReference type="SAM" id="SignalP"/>
    </source>
</evidence>
<comment type="caution">
    <text evidence="6">The sequence shown here is derived from an EMBL/GenBank/DDBJ whole genome shotgun (WGS) entry which is preliminary data.</text>
</comment>
<name>A0AAN5CIE4_9BILA</name>
<keyword evidence="2" id="KW-0722">Serine protease inhibitor</keyword>
<feature type="non-terminal residue" evidence="6">
    <location>
        <position position="1"/>
    </location>
</feature>
<proteinExistence type="predicted"/>
<evidence type="ECO:0000256" key="1">
    <source>
        <dbReference type="ARBA" id="ARBA00022690"/>
    </source>
</evidence>
<dbReference type="GO" id="GO:0004867">
    <property type="term" value="F:serine-type endopeptidase inhibitor activity"/>
    <property type="evidence" value="ECO:0007669"/>
    <property type="project" value="UniProtKB-KW"/>
</dbReference>
<dbReference type="InterPro" id="IPR002919">
    <property type="entry name" value="TIL_dom"/>
</dbReference>
<feature type="domain" description="TIL" evidence="5">
    <location>
        <begin position="123"/>
        <end position="179"/>
    </location>
</feature>
<dbReference type="Proteomes" id="UP001328107">
    <property type="component" value="Unassembled WGS sequence"/>
</dbReference>
<evidence type="ECO:0000313" key="7">
    <source>
        <dbReference type="Proteomes" id="UP001328107"/>
    </source>
</evidence>
<keyword evidence="1" id="KW-0646">Protease inhibitor</keyword>
<evidence type="ECO:0000259" key="5">
    <source>
        <dbReference type="Pfam" id="PF01826"/>
    </source>
</evidence>
<protein>
    <recommendedName>
        <fullName evidence="5">TIL domain-containing protein</fullName>
    </recommendedName>
</protein>
<organism evidence="6 7">
    <name type="scientific">Pristionchus mayeri</name>
    <dbReference type="NCBI Taxonomy" id="1317129"/>
    <lineage>
        <taxon>Eukaryota</taxon>
        <taxon>Metazoa</taxon>
        <taxon>Ecdysozoa</taxon>
        <taxon>Nematoda</taxon>
        <taxon>Chromadorea</taxon>
        <taxon>Rhabditida</taxon>
        <taxon>Rhabditina</taxon>
        <taxon>Diplogasteromorpha</taxon>
        <taxon>Diplogasteroidea</taxon>
        <taxon>Neodiplogasteridae</taxon>
        <taxon>Pristionchus</taxon>
    </lineage>
</organism>
<keyword evidence="4" id="KW-0732">Signal</keyword>
<evidence type="ECO:0000256" key="2">
    <source>
        <dbReference type="ARBA" id="ARBA00022900"/>
    </source>
</evidence>
<dbReference type="CDD" id="cd19941">
    <property type="entry name" value="TIL"/>
    <property type="match status" value="2"/>
</dbReference>
<dbReference type="InterPro" id="IPR036084">
    <property type="entry name" value="Ser_inhib-like_sf"/>
</dbReference>
<sequence>SLLRYSVMLRIYILITLSATISLAQYQTKPEKAPRVQNQDVRGIIKGVVEIVCSSGVNCPRPPPRPRCPFNEVLGCGCEPTCSNRNPSTCPQMCGCQCARGYVRHSSNQCIAPSACPQQPTTCPSNQVWNQCSTVCEPSCQSPNPTCHSFACGPPTCQCRPNFYRQYSANSPCIPWWQCRRGTQPGPWRWWTSRPRG</sequence>
<keyword evidence="7" id="KW-1185">Reference proteome</keyword>
<dbReference type="Gene3D" id="2.10.25.10">
    <property type="entry name" value="Laminin"/>
    <property type="match status" value="2"/>
</dbReference>
<evidence type="ECO:0000313" key="6">
    <source>
        <dbReference type="EMBL" id="GMR45009.1"/>
    </source>
</evidence>
<keyword evidence="3" id="KW-1015">Disulfide bond</keyword>
<dbReference type="EMBL" id="BTRK01000004">
    <property type="protein sequence ID" value="GMR45009.1"/>
    <property type="molecule type" value="Genomic_DNA"/>
</dbReference>
<accession>A0AAN5CIE4</accession>
<dbReference type="Pfam" id="PF01826">
    <property type="entry name" value="TIL"/>
    <property type="match status" value="1"/>
</dbReference>
<dbReference type="SUPFAM" id="SSF57567">
    <property type="entry name" value="Serine protease inhibitors"/>
    <property type="match status" value="1"/>
</dbReference>
<feature type="signal peptide" evidence="4">
    <location>
        <begin position="1"/>
        <end position="24"/>
    </location>
</feature>
<dbReference type="InterPro" id="IPR051368">
    <property type="entry name" value="SerProtInhib-TIL_Domain"/>
</dbReference>
<feature type="chain" id="PRO_5042921089" description="TIL domain-containing protein" evidence="4">
    <location>
        <begin position="25"/>
        <end position="197"/>
    </location>
</feature>